<dbReference type="Gene3D" id="2.130.10.10">
    <property type="entry name" value="YVTN repeat-like/Quinoprotein amine dehydrogenase"/>
    <property type="match status" value="1"/>
</dbReference>
<dbReference type="SUPFAM" id="SSF141072">
    <property type="entry name" value="CalX-like"/>
    <property type="match status" value="1"/>
</dbReference>
<evidence type="ECO:0000256" key="4">
    <source>
        <dbReference type="ARBA" id="ARBA00022737"/>
    </source>
</evidence>
<organism evidence="7 8">
    <name type="scientific">Albidovulum salinarum</name>
    <dbReference type="NCBI Taxonomy" id="2984153"/>
    <lineage>
        <taxon>Bacteria</taxon>
        <taxon>Pseudomonadati</taxon>
        <taxon>Pseudomonadota</taxon>
        <taxon>Alphaproteobacteria</taxon>
        <taxon>Rhodobacterales</taxon>
        <taxon>Paracoccaceae</taxon>
        <taxon>Albidovulum</taxon>
    </lineage>
</organism>
<evidence type="ECO:0000256" key="5">
    <source>
        <dbReference type="ARBA" id="ARBA00022837"/>
    </source>
</evidence>
<comment type="caution">
    <text evidence="7">The sequence shown here is derived from an EMBL/GenBank/DDBJ whole genome shotgun (WGS) entry which is preliminary data.</text>
</comment>
<accession>A0ABT2X342</accession>
<dbReference type="Pfam" id="PF03160">
    <property type="entry name" value="Calx-beta"/>
    <property type="match status" value="1"/>
</dbReference>
<dbReference type="Gene3D" id="2.60.40.2030">
    <property type="match status" value="1"/>
</dbReference>
<comment type="subcellular location">
    <subcellularLocation>
        <location evidence="1">Secreted</location>
    </subcellularLocation>
</comment>
<evidence type="ECO:0000256" key="3">
    <source>
        <dbReference type="ARBA" id="ARBA00022729"/>
    </source>
</evidence>
<dbReference type="InterPro" id="IPR018511">
    <property type="entry name" value="Hemolysin-typ_Ca-bd_CS"/>
</dbReference>
<keyword evidence="4" id="KW-0677">Repeat</keyword>
<evidence type="ECO:0000259" key="6">
    <source>
        <dbReference type="SMART" id="SM00237"/>
    </source>
</evidence>
<dbReference type="PANTHER" id="PTHR38340">
    <property type="entry name" value="S-LAYER PROTEIN"/>
    <property type="match status" value="1"/>
</dbReference>
<dbReference type="InterPro" id="IPR050557">
    <property type="entry name" value="RTX_toxin/Mannuronan_C5-epim"/>
</dbReference>
<dbReference type="RefSeq" id="WP_263335590.1">
    <property type="nucleotide sequence ID" value="NZ_JAOVQO010000008.1"/>
</dbReference>
<dbReference type="PANTHER" id="PTHR38340:SF1">
    <property type="entry name" value="S-LAYER PROTEIN"/>
    <property type="match status" value="1"/>
</dbReference>
<dbReference type="Proteomes" id="UP001209535">
    <property type="component" value="Unassembled WGS sequence"/>
</dbReference>
<dbReference type="SUPFAM" id="SSF51120">
    <property type="entry name" value="beta-Roll"/>
    <property type="match status" value="2"/>
</dbReference>
<dbReference type="InterPro" id="IPR003644">
    <property type="entry name" value="Calx_beta"/>
</dbReference>
<dbReference type="Gene3D" id="2.150.10.10">
    <property type="entry name" value="Serralysin-like metalloprotease, C-terminal"/>
    <property type="match status" value="2"/>
</dbReference>
<gene>
    <name evidence="7" type="ORF">OEZ60_10150</name>
</gene>
<protein>
    <recommendedName>
        <fullName evidence="6">Calx-beta domain-containing protein</fullName>
    </recommendedName>
</protein>
<evidence type="ECO:0000313" key="7">
    <source>
        <dbReference type="EMBL" id="MCU9848370.1"/>
    </source>
</evidence>
<dbReference type="SUPFAM" id="SSF101898">
    <property type="entry name" value="NHL repeat"/>
    <property type="match status" value="1"/>
</dbReference>
<dbReference type="InterPro" id="IPR011049">
    <property type="entry name" value="Serralysin-like_metalloprot_C"/>
</dbReference>
<dbReference type="PRINTS" id="PR00313">
    <property type="entry name" value="CABNDNGRPT"/>
</dbReference>
<keyword evidence="2" id="KW-0964">Secreted</keyword>
<evidence type="ECO:0000313" key="8">
    <source>
        <dbReference type="Proteomes" id="UP001209535"/>
    </source>
</evidence>
<sequence length="664" mass="69979">MGIPNKVIRDIFGTVGDDDLIGSGFNERLFGYAGKDRLYAEGGDDLLYGGDGNDLLDGGTGADTMYGGAGNDTYRVDDPNDVVSEETVPGVDDGGTDYVVSTISYALGAYVEKLDLTGTSNLNGAGNDLSNTIKGNEANNILFGGGGTDTLYGYDGNDVLIGGLGKDYLYGGVGADTFVFGTGDNLTDRIYDYEAVDRIGIYAAAFGLSEGSGLIGGQLDPSYFAIDAPTTASHGQFIFKPAGSKPALLWDPDGSGSQSATTLVQFTTGVTLTAADIISYGAPANVTASIALATPGRTEEDAGKVMFVLQLSQALDHDVVFRLSTREGTATDGVDYGTLSGHTVTVKAGSTFAYVAVAITDDDFAEGVERFSLKIDRVEDAVTGEALGIGIRSATATIEDERPEVVADHFTVSLGSTDPSGIIYNPLTGRLIIVDSEVDEMPFSRANNFFEASLDGSLVSSLSLPFTDEPTGLAIDAQNGRLFITDDDLYKVFVVDASNPTSVLWEFDTVPLGGIDPEDVAFDPVSGHLFILNGLSRTVIEVDQTGTQLFRSFTVPTTIMDPEALAYDPDEGVFYVGGGFSDLIWKVDFNGTILEVIDALTDARAEGTNHRVSVKDLAFAPASDGSGEMHLYVADYGWSHVDDGRLIEIDLGDTQDPASAWMVA</sequence>
<dbReference type="SMART" id="SM00237">
    <property type="entry name" value="Calx_beta"/>
    <property type="match status" value="1"/>
</dbReference>
<keyword evidence="8" id="KW-1185">Reference proteome</keyword>
<reference evidence="7 8" key="1">
    <citation type="submission" date="2022-10" db="EMBL/GenBank/DDBJ databases">
        <title>Defluviimonas sp. nov., isolated from ocean surface sediments.</title>
        <authorList>
            <person name="He W."/>
            <person name="Wang L."/>
            <person name="Zhang D.-F."/>
        </authorList>
    </citation>
    <scope>NUCLEOTIDE SEQUENCE [LARGE SCALE GENOMIC DNA]</scope>
    <source>
        <strain evidence="7 8">WL0024</strain>
    </source>
</reference>
<evidence type="ECO:0000256" key="2">
    <source>
        <dbReference type="ARBA" id="ARBA00022525"/>
    </source>
</evidence>
<feature type="domain" description="Calx-beta" evidence="6">
    <location>
        <begin position="273"/>
        <end position="376"/>
    </location>
</feature>
<dbReference type="EMBL" id="JAOVQO010000008">
    <property type="protein sequence ID" value="MCU9848370.1"/>
    <property type="molecule type" value="Genomic_DNA"/>
</dbReference>
<keyword evidence="3" id="KW-0732">Signal</keyword>
<dbReference type="InterPro" id="IPR001343">
    <property type="entry name" value="Hemolysn_Ca-bd"/>
</dbReference>
<evidence type="ECO:0000256" key="1">
    <source>
        <dbReference type="ARBA" id="ARBA00004613"/>
    </source>
</evidence>
<dbReference type="InterPro" id="IPR038081">
    <property type="entry name" value="CalX-like_sf"/>
</dbReference>
<name>A0ABT2X342_9RHOB</name>
<dbReference type="PROSITE" id="PS00330">
    <property type="entry name" value="HEMOLYSIN_CALCIUM"/>
    <property type="match status" value="4"/>
</dbReference>
<dbReference type="InterPro" id="IPR015943">
    <property type="entry name" value="WD40/YVTN_repeat-like_dom_sf"/>
</dbReference>
<dbReference type="Pfam" id="PF00353">
    <property type="entry name" value="HemolysinCabind"/>
    <property type="match status" value="2"/>
</dbReference>
<proteinExistence type="predicted"/>
<keyword evidence="5" id="KW-0106">Calcium</keyword>